<comment type="similarity">
    <text evidence="8">Belongs to the binding-protein-dependent transport system permease family. LivHM subfamily.</text>
</comment>
<dbReference type="InterPro" id="IPR001851">
    <property type="entry name" value="ABC_transp_permease"/>
</dbReference>
<evidence type="ECO:0000256" key="2">
    <source>
        <dbReference type="ARBA" id="ARBA00022448"/>
    </source>
</evidence>
<sequence>MDSFLNALAGGVSLGALYAVMALGFVVIYRATGILNFAHGGFLLSGVFVAALVSESHGYLVGVLAGLAVGALVAIVTDVVFIRQSRTQDHVTLTILTLGVNLLIVTEVSRRLGAETWPLNDPVGDRIVEFGMITMPASRLIALGVAVAAIAVFLLLFRFTNWGLAMRVSNQDAEVAKLMGVRLSRVSWTSWAIGGALAVLAGLFLASFPAAGVAPSLADTAFRAFPAAVIGGLGSVTGALVGGLMLGLTEAFAATYESSLGGWAHNLSGISAWILLLVVLLVRSEGLFSTKQVARV</sequence>
<reference evidence="9" key="1">
    <citation type="submission" date="2019-07" db="EMBL/GenBank/DDBJ databases">
        <title>Genomic Encyclopedia of Type Strains, Phase IV (KMG-IV): sequencing the most valuable type-strain genomes for metagenomic binning, comparative biology and taxonomic classification.</title>
        <authorList>
            <person name="Goeker M."/>
        </authorList>
    </citation>
    <scope>NUCLEOTIDE SEQUENCE</scope>
    <source>
        <strain evidence="9">DSM 44596</strain>
    </source>
</reference>
<keyword evidence="7" id="KW-0472">Membrane</keyword>
<evidence type="ECO:0000256" key="3">
    <source>
        <dbReference type="ARBA" id="ARBA00022475"/>
    </source>
</evidence>
<name>A0A652YZ52_NOCGL</name>
<keyword evidence="2" id="KW-0813">Transport</keyword>
<dbReference type="CDD" id="cd06582">
    <property type="entry name" value="TM_PBP1_LivH_like"/>
    <property type="match status" value="1"/>
</dbReference>
<comment type="subcellular location">
    <subcellularLocation>
        <location evidence="1">Cell membrane</location>
        <topology evidence="1">Multi-pass membrane protein</topology>
    </subcellularLocation>
</comment>
<keyword evidence="6" id="KW-1133">Transmembrane helix</keyword>
<evidence type="ECO:0000256" key="8">
    <source>
        <dbReference type="ARBA" id="ARBA00037998"/>
    </source>
</evidence>
<keyword evidence="5" id="KW-0029">Amino-acid transport</keyword>
<evidence type="ECO:0000256" key="1">
    <source>
        <dbReference type="ARBA" id="ARBA00004651"/>
    </source>
</evidence>
<evidence type="ECO:0000256" key="4">
    <source>
        <dbReference type="ARBA" id="ARBA00022692"/>
    </source>
</evidence>
<dbReference type="PANTHER" id="PTHR11795:SF450">
    <property type="entry name" value="ABC TRANSPORTER PERMEASE PROTEIN"/>
    <property type="match status" value="1"/>
</dbReference>
<dbReference type="AlphaFoldDB" id="A0A652YZ52"/>
<proteinExistence type="inferred from homology"/>
<dbReference type="GO" id="GO:0005886">
    <property type="term" value="C:plasma membrane"/>
    <property type="evidence" value="ECO:0007669"/>
    <property type="project" value="UniProtKB-SubCell"/>
</dbReference>
<organism evidence="9">
    <name type="scientific">Nocardia globerula</name>
    <dbReference type="NCBI Taxonomy" id="1818"/>
    <lineage>
        <taxon>Bacteria</taxon>
        <taxon>Bacillati</taxon>
        <taxon>Actinomycetota</taxon>
        <taxon>Actinomycetes</taxon>
        <taxon>Mycobacteriales</taxon>
        <taxon>Nocardiaceae</taxon>
        <taxon>Nocardia</taxon>
    </lineage>
</organism>
<dbReference type="Pfam" id="PF02653">
    <property type="entry name" value="BPD_transp_2"/>
    <property type="match status" value="1"/>
</dbReference>
<dbReference type="GO" id="GO:0022857">
    <property type="term" value="F:transmembrane transporter activity"/>
    <property type="evidence" value="ECO:0007669"/>
    <property type="project" value="InterPro"/>
</dbReference>
<keyword evidence="4" id="KW-0812">Transmembrane</keyword>
<dbReference type="GO" id="GO:0006865">
    <property type="term" value="P:amino acid transport"/>
    <property type="evidence" value="ECO:0007669"/>
    <property type="project" value="UniProtKB-KW"/>
</dbReference>
<keyword evidence="3" id="KW-1003">Cell membrane</keyword>
<evidence type="ECO:0000256" key="6">
    <source>
        <dbReference type="ARBA" id="ARBA00022989"/>
    </source>
</evidence>
<comment type="caution">
    <text evidence="9">The sequence shown here is derived from an EMBL/GenBank/DDBJ whole genome shotgun (WGS) entry which is preliminary data.</text>
</comment>
<dbReference type="PANTHER" id="PTHR11795">
    <property type="entry name" value="BRANCHED-CHAIN AMINO ACID TRANSPORT SYSTEM PERMEASE PROTEIN LIVH"/>
    <property type="match status" value="1"/>
</dbReference>
<protein>
    <submittedName>
        <fullName evidence="9">Amino acid/amide ABC transporter membrane protein 1 (HAAT family)</fullName>
    </submittedName>
</protein>
<evidence type="ECO:0000256" key="7">
    <source>
        <dbReference type="ARBA" id="ARBA00023136"/>
    </source>
</evidence>
<evidence type="ECO:0000256" key="5">
    <source>
        <dbReference type="ARBA" id="ARBA00022970"/>
    </source>
</evidence>
<dbReference type="EMBL" id="VNIQ01000001">
    <property type="protein sequence ID" value="TYQ08973.1"/>
    <property type="molecule type" value="Genomic_DNA"/>
</dbReference>
<evidence type="ECO:0000313" key="9">
    <source>
        <dbReference type="EMBL" id="TYQ08973.1"/>
    </source>
</evidence>
<gene>
    <name evidence="9" type="ORF">FNL38_1011351</name>
</gene>
<accession>A0A652YZ52</accession>
<dbReference type="InterPro" id="IPR052157">
    <property type="entry name" value="BCAA_transport_permease"/>
</dbReference>